<dbReference type="EMBL" id="JAGSMN010000352">
    <property type="protein sequence ID" value="MBR7674518.1"/>
    <property type="molecule type" value="Genomic_DNA"/>
</dbReference>
<dbReference type="InterPro" id="IPR012074">
    <property type="entry name" value="GAF_ANTAR"/>
</dbReference>
<reference evidence="4" key="1">
    <citation type="submission" date="2021-04" db="EMBL/GenBank/DDBJ databases">
        <title>Sequencing of actinobacteria type strains.</title>
        <authorList>
            <person name="Nguyen G.-S."/>
            <person name="Wentzel A."/>
        </authorList>
    </citation>
    <scope>NUCLEOTIDE SEQUENCE</scope>
    <source>
        <strain evidence="4">DSM 42095</strain>
    </source>
</reference>
<evidence type="ECO:0000256" key="2">
    <source>
        <dbReference type="ARBA" id="ARBA00023163"/>
    </source>
</evidence>
<proteinExistence type="predicted"/>
<dbReference type="InterPro" id="IPR005561">
    <property type="entry name" value="ANTAR"/>
</dbReference>
<accession>A0A8T4IS28</accession>
<dbReference type="SUPFAM" id="SSF52172">
    <property type="entry name" value="CheY-like"/>
    <property type="match status" value="1"/>
</dbReference>
<evidence type="ECO:0000256" key="1">
    <source>
        <dbReference type="ARBA" id="ARBA00023015"/>
    </source>
</evidence>
<dbReference type="GO" id="GO:0003723">
    <property type="term" value="F:RNA binding"/>
    <property type="evidence" value="ECO:0007669"/>
    <property type="project" value="InterPro"/>
</dbReference>
<name>A0A8T4IS28_9ACTN</name>
<organism evidence="4 5">
    <name type="scientific">Streptomyces daliensis</name>
    <dbReference type="NCBI Taxonomy" id="299421"/>
    <lineage>
        <taxon>Bacteria</taxon>
        <taxon>Bacillati</taxon>
        <taxon>Actinomycetota</taxon>
        <taxon>Actinomycetes</taxon>
        <taxon>Kitasatosporales</taxon>
        <taxon>Streptomycetaceae</taxon>
        <taxon>Streptomyces</taxon>
    </lineage>
</organism>
<keyword evidence="5" id="KW-1185">Reference proteome</keyword>
<evidence type="ECO:0000259" key="3">
    <source>
        <dbReference type="PROSITE" id="PS50921"/>
    </source>
</evidence>
<dbReference type="Pfam" id="PF03861">
    <property type="entry name" value="ANTAR"/>
    <property type="match status" value="1"/>
</dbReference>
<protein>
    <submittedName>
        <fullName evidence="4">ANTAR domain-containing protein</fullName>
    </submittedName>
</protein>
<comment type="caution">
    <text evidence="4">The sequence shown here is derived from an EMBL/GenBank/DDBJ whole genome shotgun (WGS) entry which is preliminary data.</text>
</comment>
<dbReference type="Gene3D" id="3.30.450.40">
    <property type="match status" value="1"/>
</dbReference>
<dbReference type="PROSITE" id="PS50921">
    <property type="entry name" value="ANTAR"/>
    <property type="match status" value="1"/>
</dbReference>
<dbReference type="Proteomes" id="UP000675554">
    <property type="component" value="Unassembled WGS sequence"/>
</dbReference>
<dbReference type="Gene3D" id="1.10.10.10">
    <property type="entry name" value="Winged helix-like DNA-binding domain superfamily/Winged helix DNA-binding domain"/>
    <property type="match status" value="1"/>
</dbReference>
<keyword evidence="1" id="KW-0805">Transcription regulation</keyword>
<evidence type="ECO:0000313" key="4">
    <source>
        <dbReference type="EMBL" id="MBR7674518.1"/>
    </source>
</evidence>
<dbReference type="PIRSF" id="PIRSF036625">
    <property type="entry name" value="GAF_ANTAR"/>
    <property type="match status" value="1"/>
</dbReference>
<dbReference type="SMART" id="SM01012">
    <property type="entry name" value="ANTAR"/>
    <property type="match status" value="1"/>
</dbReference>
<keyword evidence="2" id="KW-0804">Transcription</keyword>
<feature type="domain" description="ANTAR" evidence="3">
    <location>
        <begin position="160"/>
        <end position="221"/>
    </location>
</feature>
<sequence>METDEGPGETSQGRSLAHLAEEAARCTPDCCAAAVTASYTPGSDAGAAPDVPLAVTHPDLSGLVGLQLESGEGPIPEALAGGEPVSADDLLHETRWPAYRAKALDAGLRSSTTLPYRREGLALTITVFSFRPYRLADAVTGSAALLADLATTVLVRDRRYREALAEVEQLDSALRSRPVVDQACGIVMVVVGCDADEAFALLRRMSQRTNRKLYDLAEALVSTRGRGAEEELRRMSRTP</sequence>
<dbReference type="InterPro" id="IPR011006">
    <property type="entry name" value="CheY-like_superfamily"/>
</dbReference>
<dbReference type="InterPro" id="IPR029016">
    <property type="entry name" value="GAF-like_dom_sf"/>
</dbReference>
<dbReference type="InterPro" id="IPR036388">
    <property type="entry name" value="WH-like_DNA-bd_sf"/>
</dbReference>
<gene>
    <name evidence="4" type="ORF">KDA82_16135</name>
</gene>
<dbReference type="AlphaFoldDB" id="A0A8T4IS28"/>
<evidence type="ECO:0000313" key="5">
    <source>
        <dbReference type="Proteomes" id="UP000675554"/>
    </source>
</evidence>